<reference evidence="2 4" key="2">
    <citation type="submission" date="2018-10" db="EMBL/GenBank/DDBJ databases">
        <title>Genomic Encyclopedia of Type Strains, Phase IV (KMG-IV): sequencing the most valuable type-strain genomes for metagenomic binning, comparative biology and taxonomic classification.</title>
        <authorList>
            <person name="Goeker M."/>
        </authorList>
    </citation>
    <scope>NUCLEOTIDE SEQUENCE [LARGE SCALE GENOMIC DNA]</scope>
    <source>
        <strain evidence="2 4">DSM 19791</strain>
    </source>
</reference>
<gene>
    <name evidence="2" type="ORF">DFR51_0686</name>
    <name evidence="1" type="ORF">SmB9_17160</name>
</gene>
<proteinExistence type="predicted"/>
<dbReference type="Proteomes" id="UP000275727">
    <property type="component" value="Chromosome"/>
</dbReference>
<sequence>MTLGKDSFMIPLLLALVAAAPQTPKADVHGDWVVQCTKAADVPPCEIAQAATSKSTGEQIMRIAFAYRGSGERYAVQIRLPLGVRLTQPPLLRIDETSDLEGYGYTRCDAGGCYIERLLGTPEITRLRAAKTGVLAVLGSDGKPMVLPLSFNGFAEALDASALQNTAWAKAANR</sequence>
<dbReference type="KEGG" id="smic:SmB9_17160"/>
<dbReference type="EMBL" id="AP018711">
    <property type="protein sequence ID" value="BBE34058.1"/>
    <property type="molecule type" value="Genomic_DNA"/>
</dbReference>
<evidence type="ECO:0000313" key="2">
    <source>
        <dbReference type="EMBL" id="RKS91137.1"/>
    </source>
</evidence>
<dbReference type="InterPro" id="IPR010642">
    <property type="entry name" value="Invasion_prot_B"/>
</dbReference>
<organism evidence="1 3">
    <name type="scientific">Sphingosinicella microcystinivorans</name>
    <dbReference type="NCBI Taxonomy" id="335406"/>
    <lineage>
        <taxon>Bacteria</taxon>
        <taxon>Pseudomonadati</taxon>
        <taxon>Pseudomonadota</taxon>
        <taxon>Alphaproteobacteria</taxon>
        <taxon>Sphingomonadales</taxon>
        <taxon>Sphingosinicellaceae</taxon>
        <taxon>Sphingosinicella</taxon>
    </lineage>
</organism>
<dbReference type="AlphaFoldDB" id="A0AAD1D591"/>
<keyword evidence="4" id="KW-1185">Reference proteome</keyword>
<dbReference type="EMBL" id="RBWX01000007">
    <property type="protein sequence ID" value="RKS91137.1"/>
    <property type="molecule type" value="Genomic_DNA"/>
</dbReference>
<name>A0AAD1D591_SPHMI</name>
<evidence type="ECO:0000313" key="4">
    <source>
        <dbReference type="Proteomes" id="UP000276029"/>
    </source>
</evidence>
<evidence type="ECO:0000313" key="1">
    <source>
        <dbReference type="EMBL" id="BBE34058.1"/>
    </source>
</evidence>
<protein>
    <submittedName>
        <fullName evidence="2">Invasion protein IalB</fullName>
    </submittedName>
</protein>
<dbReference type="InterPro" id="IPR038696">
    <property type="entry name" value="IalB_sf"/>
</dbReference>
<dbReference type="Pfam" id="PF06776">
    <property type="entry name" value="IalB"/>
    <property type="match status" value="1"/>
</dbReference>
<dbReference type="Gene3D" id="2.60.40.1880">
    <property type="entry name" value="Invasion associated locus B (IalB) protein"/>
    <property type="match status" value="1"/>
</dbReference>
<accession>A0AAD1D591</accession>
<dbReference type="Proteomes" id="UP000276029">
    <property type="component" value="Unassembled WGS sequence"/>
</dbReference>
<evidence type="ECO:0000313" key="3">
    <source>
        <dbReference type="Proteomes" id="UP000275727"/>
    </source>
</evidence>
<reference evidence="1 3" key="1">
    <citation type="submission" date="2018-06" db="EMBL/GenBank/DDBJ databases">
        <title>Complete Genome Sequence of the Microcystin-Degrading Bacterium Sphingosinicella microcystinivorans Strain B-9.</title>
        <authorList>
            <person name="Jin H."/>
            <person name="Nishizawa T."/>
            <person name="Guo Y."/>
            <person name="Nishizawa A."/>
            <person name="Park H."/>
            <person name="Kato H."/>
            <person name="Tsuji K."/>
            <person name="Harada K."/>
        </authorList>
    </citation>
    <scope>NUCLEOTIDE SEQUENCE [LARGE SCALE GENOMIC DNA]</scope>
    <source>
        <strain evidence="1 3">B9</strain>
    </source>
</reference>